<organism evidence="6 7">
    <name type="scientific">Uliginosibacterium silvisoli</name>
    <dbReference type="NCBI Taxonomy" id="3114758"/>
    <lineage>
        <taxon>Bacteria</taxon>
        <taxon>Pseudomonadati</taxon>
        <taxon>Pseudomonadota</taxon>
        <taxon>Betaproteobacteria</taxon>
        <taxon>Rhodocyclales</taxon>
        <taxon>Zoogloeaceae</taxon>
        <taxon>Uliginosibacterium</taxon>
    </lineage>
</organism>
<reference evidence="6 7" key="1">
    <citation type="submission" date="2024-01" db="EMBL/GenBank/DDBJ databases">
        <title>Uliginosibacterium soil sp. nov.</title>
        <authorList>
            <person name="Lv Y."/>
        </authorList>
    </citation>
    <scope>NUCLEOTIDE SEQUENCE [LARGE SCALE GENOMIC DNA]</scope>
    <source>
        <strain evidence="6 7">H3</strain>
    </source>
</reference>
<keyword evidence="7" id="KW-1185">Reference proteome</keyword>
<sequence>MTHSAILPPMFAMVLVTMLVWVRLYVVRLAEMRAKRIRPQQIASSTQAASLLSDTQASDNFRNLFEVPVLFHVCCVLAFSAHAESTALVALAWTYAMLRALHSFIHCTYNRVMHRFLVYVSSTLVLFAMWGVLGFALLVAH</sequence>
<evidence type="ECO:0000256" key="3">
    <source>
        <dbReference type="ARBA" id="ARBA00022989"/>
    </source>
</evidence>
<evidence type="ECO:0000256" key="1">
    <source>
        <dbReference type="ARBA" id="ARBA00004370"/>
    </source>
</evidence>
<dbReference type="Proteomes" id="UP001331561">
    <property type="component" value="Unassembled WGS sequence"/>
</dbReference>
<evidence type="ECO:0000313" key="6">
    <source>
        <dbReference type="EMBL" id="MEC5384471.1"/>
    </source>
</evidence>
<keyword evidence="4 5" id="KW-0472">Membrane</keyword>
<evidence type="ECO:0000256" key="2">
    <source>
        <dbReference type="ARBA" id="ARBA00022692"/>
    </source>
</evidence>
<accession>A0ABU6JYW2</accession>
<feature type="transmembrane region" description="Helical" evidence="5">
    <location>
        <begin position="116"/>
        <end position="140"/>
    </location>
</feature>
<comment type="caution">
    <text evidence="6">The sequence shown here is derived from an EMBL/GenBank/DDBJ whole genome shotgun (WGS) entry which is preliminary data.</text>
</comment>
<gene>
    <name evidence="6" type="ORF">VVD49_01980</name>
</gene>
<proteinExistence type="predicted"/>
<keyword evidence="3 5" id="KW-1133">Transmembrane helix</keyword>
<name>A0ABU6JYW2_9RHOO</name>
<dbReference type="SUPFAM" id="SSF161084">
    <property type="entry name" value="MAPEG domain-like"/>
    <property type="match status" value="1"/>
</dbReference>
<dbReference type="InterPro" id="IPR023352">
    <property type="entry name" value="MAPEG-like_dom_sf"/>
</dbReference>
<evidence type="ECO:0000313" key="7">
    <source>
        <dbReference type="Proteomes" id="UP001331561"/>
    </source>
</evidence>
<protein>
    <submittedName>
        <fullName evidence="6">MAPEG family protein</fullName>
    </submittedName>
</protein>
<evidence type="ECO:0000256" key="4">
    <source>
        <dbReference type="ARBA" id="ARBA00023136"/>
    </source>
</evidence>
<evidence type="ECO:0000256" key="5">
    <source>
        <dbReference type="SAM" id="Phobius"/>
    </source>
</evidence>
<dbReference type="Gene3D" id="1.20.120.550">
    <property type="entry name" value="Membrane associated eicosanoid/glutathione metabolism-like domain"/>
    <property type="match status" value="1"/>
</dbReference>
<dbReference type="EMBL" id="JAYXHS010000001">
    <property type="protein sequence ID" value="MEC5384471.1"/>
    <property type="molecule type" value="Genomic_DNA"/>
</dbReference>
<comment type="subcellular location">
    <subcellularLocation>
        <location evidence="1">Membrane</location>
    </subcellularLocation>
</comment>
<keyword evidence="2 5" id="KW-0812">Transmembrane</keyword>
<dbReference type="Pfam" id="PF01124">
    <property type="entry name" value="MAPEG"/>
    <property type="match status" value="1"/>
</dbReference>
<dbReference type="RefSeq" id="WP_327597449.1">
    <property type="nucleotide sequence ID" value="NZ_JAYXHS010000001.1"/>
</dbReference>
<feature type="transmembrane region" description="Helical" evidence="5">
    <location>
        <begin position="6"/>
        <end position="26"/>
    </location>
</feature>
<dbReference type="InterPro" id="IPR001129">
    <property type="entry name" value="Membr-assoc_MAPEG"/>
</dbReference>